<feature type="binding site" evidence="1">
    <location>
        <position position="66"/>
    </location>
    <ligand>
        <name>ATP</name>
        <dbReference type="ChEBI" id="CHEBI:30616"/>
    </ligand>
</feature>
<reference evidence="5" key="1">
    <citation type="journal article" date="2020" name="Int. J. Syst. Evol. Microbiol.">
        <title>Aquipluma nitroreducens gen. nov. sp. nov., a novel facultatively anaerobic bacterium isolated from a freshwater lake.</title>
        <authorList>
            <person name="Watanabe M."/>
            <person name="Kojima H."/>
            <person name="Fukui M."/>
        </authorList>
    </citation>
    <scope>NUCLEOTIDE SEQUENCE</scope>
    <source>
        <strain evidence="5">MeG22</strain>
    </source>
</reference>
<feature type="domain" description="Fido" evidence="4">
    <location>
        <begin position="113"/>
        <end position="259"/>
    </location>
</feature>
<dbReference type="KEGG" id="anf:AQPE_4675"/>
<feature type="binding site" evidence="1">
    <location>
        <begin position="200"/>
        <end position="206"/>
    </location>
    <ligand>
        <name>ATP</name>
        <dbReference type="ChEBI" id="CHEBI:30616"/>
    </ligand>
</feature>
<dbReference type="RefSeq" id="WP_318348628.1">
    <property type="nucleotide sequence ID" value="NZ_AP018694.1"/>
</dbReference>
<evidence type="ECO:0000313" key="5">
    <source>
        <dbReference type="EMBL" id="BBE20482.1"/>
    </source>
</evidence>
<evidence type="ECO:0000259" key="4">
    <source>
        <dbReference type="PROSITE" id="PS51459"/>
    </source>
</evidence>
<dbReference type="InterPro" id="IPR040198">
    <property type="entry name" value="Fido_containing"/>
</dbReference>
<feature type="binding site" evidence="1">
    <location>
        <position position="195"/>
    </location>
    <ligand>
        <name>ATP</name>
        <dbReference type="ChEBI" id="CHEBI:30616"/>
    </ligand>
</feature>
<dbReference type="PIRSF" id="PIRSF038925">
    <property type="entry name" value="AMP-prot_trans"/>
    <property type="match status" value="1"/>
</dbReference>
<dbReference type="InterPro" id="IPR048770">
    <property type="entry name" value="SoFic-like_C"/>
</dbReference>
<evidence type="ECO:0000256" key="2">
    <source>
        <dbReference type="PIRSR" id="PIRSR640198-1"/>
    </source>
</evidence>
<feature type="active site" evidence="2">
    <location>
        <position position="195"/>
    </location>
</feature>
<keyword evidence="1" id="KW-0547">Nucleotide-binding</keyword>
<feature type="binding site" evidence="3">
    <location>
        <begin position="237"/>
        <end position="238"/>
    </location>
    <ligand>
        <name>ATP</name>
        <dbReference type="ChEBI" id="CHEBI:30616"/>
    </ligand>
</feature>
<evidence type="ECO:0000256" key="1">
    <source>
        <dbReference type="PIRSR" id="PIRSR038925-1"/>
    </source>
</evidence>
<evidence type="ECO:0000313" key="6">
    <source>
        <dbReference type="Proteomes" id="UP001193389"/>
    </source>
</evidence>
<dbReference type="Pfam" id="PF21248">
    <property type="entry name" value="SoFic-like_C"/>
    <property type="match status" value="1"/>
</dbReference>
<name>A0A5K7SFR7_9BACT</name>
<feature type="binding site" evidence="1">
    <location>
        <position position="237"/>
    </location>
    <ligand>
        <name>ATP</name>
        <dbReference type="ChEBI" id="CHEBI:30616"/>
    </ligand>
</feature>
<gene>
    <name evidence="5" type="ORF">AQPE_4675</name>
</gene>
<accession>A0A5K7SFR7</accession>
<keyword evidence="6" id="KW-1185">Reference proteome</keyword>
<dbReference type="PANTHER" id="PTHR13504">
    <property type="entry name" value="FIDO DOMAIN-CONTAINING PROTEIN DDB_G0283145"/>
    <property type="match status" value="1"/>
</dbReference>
<feature type="binding site" evidence="3">
    <location>
        <begin position="199"/>
        <end position="206"/>
    </location>
    <ligand>
        <name>ATP</name>
        <dbReference type="ChEBI" id="CHEBI:30616"/>
    </ligand>
</feature>
<dbReference type="PROSITE" id="PS51459">
    <property type="entry name" value="FIDO"/>
    <property type="match status" value="1"/>
</dbReference>
<dbReference type="Pfam" id="PF02661">
    <property type="entry name" value="Fic"/>
    <property type="match status" value="1"/>
</dbReference>
<dbReference type="InterPro" id="IPR036597">
    <property type="entry name" value="Fido-like_dom_sf"/>
</dbReference>
<dbReference type="Gene3D" id="1.10.3290.10">
    <property type="entry name" value="Fido-like domain"/>
    <property type="match status" value="1"/>
</dbReference>
<sequence length="367" mass="42409">MSQQENWKLSELPLTIEVETKAVLKSLPATHAALAELKGIASTIPNQIILINTLGLQEAKDSSAIENIITTHDELYKSELNIDSYKSLEAKEVQNYISALKKGFELTQNKGFITSGIIIEIQKELEGNNAGFRRLPGTALKNSSTGETIYTPPQDIDEINRLMSNLERFINDPSMCDYDPLVKMAIIHYQFESIHPFYDGNGRTGRIINILYLILEKLLNVPILYMSKSIIENKSNYYRLLQQLRDDENWEEWILFMVQAVEKTSRETIELIIQIRELMMNYKHKLRDNYKFYSQDLLNNLFKHPYTKIEFVVSDLKVSRITAANYLNKLAKDGLLRKERIGTGNYYVNEPLFKLLSTRPSQRQSEQ</sequence>
<dbReference type="SUPFAM" id="SSF140931">
    <property type="entry name" value="Fic-like"/>
    <property type="match status" value="1"/>
</dbReference>
<evidence type="ECO:0000256" key="3">
    <source>
        <dbReference type="PIRSR" id="PIRSR640198-2"/>
    </source>
</evidence>
<dbReference type="InterPro" id="IPR003812">
    <property type="entry name" value="Fido"/>
</dbReference>
<dbReference type="InterPro" id="IPR026287">
    <property type="entry name" value="SoFic-like"/>
</dbReference>
<dbReference type="PANTHER" id="PTHR13504:SF35">
    <property type="entry name" value="PROTEIN ADENYLYLTRANSFERASE SOFIC"/>
    <property type="match status" value="1"/>
</dbReference>
<protein>
    <submittedName>
        <fullName evidence="5">MloA protein</fullName>
    </submittedName>
</protein>
<dbReference type="Proteomes" id="UP001193389">
    <property type="component" value="Chromosome"/>
</dbReference>
<proteinExistence type="predicted"/>
<dbReference type="Pfam" id="PF13784">
    <property type="entry name" value="Fic_N"/>
    <property type="match status" value="1"/>
</dbReference>
<dbReference type="EMBL" id="AP018694">
    <property type="protein sequence ID" value="BBE20482.1"/>
    <property type="molecule type" value="Genomic_DNA"/>
</dbReference>
<keyword evidence="1" id="KW-0067">ATP-binding</keyword>
<dbReference type="AlphaFoldDB" id="A0A5K7SFR7"/>
<dbReference type="GO" id="GO:0005524">
    <property type="term" value="F:ATP binding"/>
    <property type="evidence" value="ECO:0007669"/>
    <property type="project" value="UniProtKB-KW"/>
</dbReference>
<dbReference type="InterPro" id="IPR025758">
    <property type="entry name" value="Fic/DOC_N"/>
</dbReference>
<organism evidence="5 6">
    <name type="scientific">Aquipluma nitroreducens</name>
    <dbReference type="NCBI Taxonomy" id="2010828"/>
    <lineage>
        <taxon>Bacteria</taxon>
        <taxon>Pseudomonadati</taxon>
        <taxon>Bacteroidota</taxon>
        <taxon>Bacteroidia</taxon>
        <taxon>Marinilabiliales</taxon>
        <taxon>Prolixibacteraceae</taxon>
        <taxon>Aquipluma</taxon>
    </lineage>
</organism>